<dbReference type="EMBL" id="OU963865">
    <property type="protein sequence ID" value="CAH0388819.1"/>
    <property type="molecule type" value="Genomic_DNA"/>
</dbReference>
<dbReference type="InterPro" id="IPR013201">
    <property type="entry name" value="Prot_inhib_I29"/>
</dbReference>
<dbReference type="AlphaFoldDB" id="A0A9P0F275"/>
<proteinExistence type="inferred from homology"/>
<reference evidence="5" key="1">
    <citation type="submission" date="2021-12" db="EMBL/GenBank/DDBJ databases">
        <authorList>
            <person name="King R."/>
        </authorList>
    </citation>
    <scope>NUCLEOTIDE SEQUENCE</scope>
</reference>
<gene>
    <name evidence="5" type="ORF">BEMITA_LOCUS7706</name>
</gene>
<dbReference type="GO" id="GO:0006508">
    <property type="term" value="P:proteolysis"/>
    <property type="evidence" value="ECO:0007669"/>
    <property type="project" value="InterPro"/>
</dbReference>
<dbReference type="SMART" id="SM00848">
    <property type="entry name" value="Inhibitor_I29"/>
    <property type="match status" value="1"/>
</dbReference>
<dbReference type="InterPro" id="IPR039417">
    <property type="entry name" value="Peptidase_C1A_papain-like"/>
</dbReference>
<dbReference type="InterPro" id="IPR000668">
    <property type="entry name" value="Peptidase_C1A_C"/>
</dbReference>
<evidence type="ECO:0000256" key="2">
    <source>
        <dbReference type="SAM" id="SignalP"/>
    </source>
</evidence>
<feature type="chain" id="PRO_5040124646" evidence="2">
    <location>
        <begin position="21"/>
        <end position="347"/>
    </location>
</feature>
<evidence type="ECO:0000313" key="6">
    <source>
        <dbReference type="Proteomes" id="UP001152759"/>
    </source>
</evidence>
<dbReference type="InterPro" id="IPR013128">
    <property type="entry name" value="Peptidase_C1A"/>
</dbReference>
<dbReference type="SUPFAM" id="SSF54001">
    <property type="entry name" value="Cysteine proteinases"/>
    <property type="match status" value="1"/>
</dbReference>
<protein>
    <submittedName>
        <fullName evidence="5">Uncharacterized protein</fullName>
    </submittedName>
</protein>
<sequence>MNKIGYLIISFLWLAPITLSYYLPGDELSVELRLFNNFMIKFGKSYENAAEQAKRFDIFRTNLKVIAELNNDRYDNATYGISRFADLTGDEFKKKMLRFNSSLPESPLREGGSKIRASRIKRAGGSSSHTGGSFSWTDNRYYPPAQDQDTCDSCGHIGGVSAVSIMYSAQKKRRTNLSIQQLIDCDPRCCNAVTYTSLFEAIRDTYLASETDYPYRASFRAGECDRAAVAKGVATIKSWRLISGEANILANLKNGPLPAKINADRIQHYRGGVITNCPNTGSNHGVTIVGYGVEDGVNYYLVRNTYGPGWGPLEGHLKVQRGTCDIEERVYSIEIKTKRSGGCFMCK</sequence>
<dbReference type="Proteomes" id="UP001152759">
    <property type="component" value="Chromosome 4"/>
</dbReference>
<dbReference type="CDD" id="cd02248">
    <property type="entry name" value="Peptidase_C1A"/>
    <property type="match status" value="1"/>
</dbReference>
<dbReference type="PROSITE" id="PS00639">
    <property type="entry name" value="THIOL_PROTEASE_HIS"/>
    <property type="match status" value="1"/>
</dbReference>
<keyword evidence="6" id="KW-1185">Reference proteome</keyword>
<dbReference type="KEGG" id="btab:109039474"/>
<evidence type="ECO:0000256" key="1">
    <source>
        <dbReference type="ARBA" id="ARBA00008455"/>
    </source>
</evidence>
<accession>A0A9P0F275</accession>
<feature type="signal peptide" evidence="2">
    <location>
        <begin position="1"/>
        <end position="20"/>
    </location>
</feature>
<evidence type="ECO:0000313" key="5">
    <source>
        <dbReference type="EMBL" id="CAH0388819.1"/>
    </source>
</evidence>
<organism evidence="5 6">
    <name type="scientific">Bemisia tabaci</name>
    <name type="common">Sweetpotato whitefly</name>
    <name type="synonym">Aleurodes tabaci</name>
    <dbReference type="NCBI Taxonomy" id="7038"/>
    <lineage>
        <taxon>Eukaryota</taxon>
        <taxon>Metazoa</taxon>
        <taxon>Ecdysozoa</taxon>
        <taxon>Arthropoda</taxon>
        <taxon>Hexapoda</taxon>
        <taxon>Insecta</taxon>
        <taxon>Pterygota</taxon>
        <taxon>Neoptera</taxon>
        <taxon>Paraneoptera</taxon>
        <taxon>Hemiptera</taxon>
        <taxon>Sternorrhyncha</taxon>
        <taxon>Aleyrodoidea</taxon>
        <taxon>Aleyrodidae</taxon>
        <taxon>Aleyrodinae</taxon>
        <taxon>Bemisia</taxon>
    </lineage>
</organism>
<evidence type="ECO:0000259" key="3">
    <source>
        <dbReference type="SMART" id="SM00645"/>
    </source>
</evidence>
<dbReference type="GO" id="GO:0008234">
    <property type="term" value="F:cysteine-type peptidase activity"/>
    <property type="evidence" value="ECO:0007669"/>
    <property type="project" value="InterPro"/>
</dbReference>
<dbReference type="Pfam" id="PF08246">
    <property type="entry name" value="Inhibitor_I29"/>
    <property type="match status" value="1"/>
</dbReference>
<dbReference type="Gene3D" id="3.90.70.10">
    <property type="entry name" value="Cysteine proteinases"/>
    <property type="match status" value="1"/>
</dbReference>
<evidence type="ECO:0000259" key="4">
    <source>
        <dbReference type="SMART" id="SM00848"/>
    </source>
</evidence>
<keyword evidence="2" id="KW-0732">Signal</keyword>
<feature type="domain" description="Cathepsin propeptide inhibitor" evidence="4">
    <location>
        <begin position="35"/>
        <end position="92"/>
    </location>
</feature>
<comment type="similarity">
    <text evidence="1">Belongs to the peptidase C1 family.</text>
</comment>
<name>A0A9P0F275_BEMTA</name>
<dbReference type="InterPro" id="IPR025660">
    <property type="entry name" value="Pept_his_AS"/>
</dbReference>
<dbReference type="SMART" id="SM00645">
    <property type="entry name" value="Pept_C1"/>
    <property type="match status" value="1"/>
</dbReference>
<dbReference type="InterPro" id="IPR038765">
    <property type="entry name" value="Papain-like_cys_pep_sf"/>
</dbReference>
<dbReference type="PANTHER" id="PTHR12411">
    <property type="entry name" value="CYSTEINE PROTEASE FAMILY C1-RELATED"/>
    <property type="match status" value="1"/>
</dbReference>
<dbReference type="Pfam" id="PF00112">
    <property type="entry name" value="Peptidase_C1"/>
    <property type="match status" value="1"/>
</dbReference>
<feature type="domain" description="Peptidase C1A papain C-terminal" evidence="3">
    <location>
        <begin position="130"/>
        <end position="334"/>
    </location>
</feature>